<accession>A0A1D2VCI4</accession>
<keyword evidence="2" id="KW-1185">Reference proteome</keyword>
<reference evidence="2" key="1">
    <citation type="submission" date="2016-05" db="EMBL/GenBank/DDBJ databases">
        <title>Comparative genomics of biotechnologically important yeasts.</title>
        <authorList>
            <consortium name="DOE Joint Genome Institute"/>
            <person name="Riley R."/>
            <person name="Haridas S."/>
            <person name="Wolfe K.H."/>
            <person name="Lopes M.R."/>
            <person name="Hittinger C.T."/>
            <person name="Goker M."/>
            <person name="Salamov A."/>
            <person name="Wisecaver J."/>
            <person name="Long T.M."/>
            <person name="Aerts A.L."/>
            <person name="Barry K."/>
            <person name="Choi C."/>
            <person name="Clum A."/>
            <person name="Coughlan A.Y."/>
            <person name="Deshpande S."/>
            <person name="Douglass A.P."/>
            <person name="Hanson S.J."/>
            <person name="Klenk H.-P."/>
            <person name="Labutti K."/>
            <person name="Lapidus A."/>
            <person name="Lindquist E."/>
            <person name="Lipzen A."/>
            <person name="Meier-Kolthoff J.P."/>
            <person name="Ohm R.A."/>
            <person name="Otillar R.P."/>
            <person name="Pangilinan J."/>
            <person name="Peng Y."/>
            <person name="Rokas A."/>
            <person name="Rosa C.A."/>
            <person name="Scheuner C."/>
            <person name="Sibirny A.A."/>
            <person name="Slot J.C."/>
            <person name="Stielow J.B."/>
            <person name="Sun H."/>
            <person name="Kurtzman C.P."/>
            <person name="Blackwell M."/>
            <person name="Grigoriev I.V."/>
            <person name="Jeffries T.W."/>
        </authorList>
    </citation>
    <scope>NUCLEOTIDE SEQUENCE [LARGE SCALE GENOMIC DNA]</scope>
    <source>
        <strain evidence="2">DSM 1968</strain>
    </source>
</reference>
<organism evidence="1 2">
    <name type="scientific">Ascoidea rubescens DSM 1968</name>
    <dbReference type="NCBI Taxonomy" id="1344418"/>
    <lineage>
        <taxon>Eukaryota</taxon>
        <taxon>Fungi</taxon>
        <taxon>Dikarya</taxon>
        <taxon>Ascomycota</taxon>
        <taxon>Saccharomycotina</taxon>
        <taxon>Saccharomycetes</taxon>
        <taxon>Ascoideaceae</taxon>
        <taxon>Ascoidea</taxon>
    </lineage>
</organism>
<dbReference type="AlphaFoldDB" id="A0A1D2VCI4"/>
<protein>
    <submittedName>
        <fullName evidence="1">Uncharacterized protein</fullName>
    </submittedName>
</protein>
<dbReference type="Proteomes" id="UP000095038">
    <property type="component" value="Unassembled WGS sequence"/>
</dbReference>
<dbReference type="PANTHER" id="PTHR45795:SF1">
    <property type="entry name" value="MACRO DOMAIN-CONTAINING PROTEIN"/>
    <property type="match status" value="1"/>
</dbReference>
<dbReference type="InterPro" id="IPR053300">
    <property type="entry name" value="Homeobox-like_regulator"/>
</dbReference>
<evidence type="ECO:0000313" key="2">
    <source>
        <dbReference type="Proteomes" id="UP000095038"/>
    </source>
</evidence>
<evidence type="ECO:0000313" key="1">
    <source>
        <dbReference type="EMBL" id="ODV59345.1"/>
    </source>
</evidence>
<sequence>MTQYPVMSANDKDIAFFSNLSFSNFNCDYDENFLDFHQKLDENLYEINVQKQIESVPVSNQFNTINTINSLSSLNSLSPFNSINSINTLNSFNTLNSLNSLNPLSTLNPLSSLNAINSFNSLNSINSLNQAAPSSQLNTDGQINSLASLNNFSLYNPMDSINTMNSITSMTPIGSINSMNQIGTMNSLNQFSHLNQTSPLNSMIQNSQINSKNFSADLSSNLSSNFYFKDKYPSNINNFEFLINDHNLISTPTDPTISKTLYPIDIESLNTFNDLRNFNNADLENLNINTDSPINLENSLDTNYLSGYLANNYFNFDNIHSDQTTMSLGYLPTLNKQDASLYWESESFLLLNKEINDLKNKIANDLDTVGDFSMTKPSTFFEGLNDECPTMLIPTSASQVVL</sequence>
<name>A0A1D2VCI4_9ASCO</name>
<gene>
    <name evidence="1" type="ORF">ASCRUDRAFT_77098</name>
</gene>
<proteinExistence type="predicted"/>
<dbReference type="InParanoid" id="A0A1D2VCI4"/>
<dbReference type="RefSeq" id="XP_020045652.1">
    <property type="nucleotide sequence ID" value="XM_020193724.1"/>
</dbReference>
<dbReference type="STRING" id="1344418.A0A1D2VCI4"/>
<dbReference type="PANTHER" id="PTHR45795">
    <property type="entry name" value="EARLY GAMETOCYTE ENRICHED PHOSPHOPROTEIN EGXP"/>
    <property type="match status" value="1"/>
</dbReference>
<dbReference type="GeneID" id="30967360"/>
<dbReference type="EMBL" id="KV454486">
    <property type="protein sequence ID" value="ODV59345.1"/>
    <property type="molecule type" value="Genomic_DNA"/>
</dbReference>